<reference evidence="12" key="1">
    <citation type="journal article" date="2023" name="G3 (Bethesda)">
        <title>A reference genome for the long-term kleptoplast-retaining sea slug Elysia crispata morphotype clarki.</title>
        <authorList>
            <person name="Eastman K.E."/>
            <person name="Pendleton A.L."/>
            <person name="Shaikh M.A."/>
            <person name="Suttiyut T."/>
            <person name="Ogas R."/>
            <person name="Tomko P."/>
            <person name="Gavelis G."/>
            <person name="Widhalm J.R."/>
            <person name="Wisecaver J.H."/>
        </authorList>
    </citation>
    <scope>NUCLEOTIDE SEQUENCE</scope>
    <source>
        <strain evidence="12">ECLA1</strain>
    </source>
</reference>
<evidence type="ECO:0000256" key="10">
    <source>
        <dbReference type="SAM" id="Phobius"/>
    </source>
</evidence>
<evidence type="ECO:0000313" key="13">
    <source>
        <dbReference type="Proteomes" id="UP001283361"/>
    </source>
</evidence>
<proteinExistence type="predicted"/>
<dbReference type="Proteomes" id="UP001283361">
    <property type="component" value="Unassembled WGS sequence"/>
</dbReference>
<feature type="domain" description="G-protein coupled receptors family 1 profile" evidence="11">
    <location>
        <begin position="67"/>
        <end position="332"/>
    </location>
</feature>
<organism evidence="12 13">
    <name type="scientific">Elysia crispata</name>
    <name type="common">lettuce slug</name>
    <dbReference type="NCBI Taxonomy" id="231223"/>
    <lineage>
        <taxon>Eukaryota</taxon>
        <taxon>Metazoa</taxon>
        <taxon>Spiralia</taxon>
        <taxon>Lophotrochozoa</taxon>
        <taxon>Mollusca</taxon>
        <taxon>Gastropoda</taxon>
        <taxon>Heterobranchia</taxon>
        <taxon>Euthyneura</taxon>
        <taxon>Panpulmonata</taxon>
        <taxon>Sacoglossa</taxon>
        <taxon>Placobranchoidea</taxon>
        <taxon>Plakobranchidae</taxon>
        <taxon>Elysia</taxon>
    </lineage>
</organism>
<dbReference type="PROSITE" id="PS50262">
    <property type="entry name" value="G_PROTEIN_RECEP_F1_2"/>
    <property type="match status" value="1"/>
</dbReference>
<evidence type="ECO:0000256" key="3">
    <source>
        <dbReference type="ARBA" id="ARBA00022692"/>
    </source>
</evidence>
<evidence type="ECO:0000259" key="11">
    <source>
        <dbReference type="PROSITE" id="PS50262"/>
    </source>
</evidence>
<protein>
    <recommendedName>
        <fullName evidence="11">G-protein coupled receptors family 1 profile domain-containing protein</fullName>
    </recommendedName>
</protein>
<keyword evidence="2" id="KW-1003">Cell membrane</keyword>
<dbReference type="Gene3D" id="1.20.1070.10">
    <property type="entry name" value="Rhodopsin 7-helix transmembrane proteins"/>
    <property type="match status" value="1"/>
</dbReference>
<dbReference type="PANTHER" id="PTHR11866">
    <property type="entry name" value="G-PROTEIN COUPLED RECEPTOR FAMILY 1 MEMBER"/>
    <property type="match status" value="1"/>
</dbReference>
<evidence type="ECO:0000256" key="6">
    <source>
        <dbReference type="ARBA" id="ARBA00023136"/>
    </source>
</evidence>
<keyword evidence="9" id="KW-0807">Transducer</keyword>
<dbReference type="CDD" id="cd00637">
    <property type="entry name" value="7tm_classA_rhodopsin-like"/>
    <property type="match status" value="1"/>
</dbReference>
<dbReference type="InterPro" id="IPR017452">
    <property type="entry name" value="GPCR_Rhodpsn_7TM"/>
</dbReference>
<keyword evidence="5" id="KW-0297">G-protein coupled receptor</keyword>
<keyword evidence="3 10" id="KW-0812">Transmembrane</keyword>
<evidence type="ECO:0000313" key="12">
    <source>
        <dbReference type="EMBL" id="KAK3735280.1"/>
    </source>
</evidence>
<dbReference type="EMBL" id="JAWDGP010006807">
    <property type="protein sequence ID" value="KAK3735280.1"/>
    <property type="molecule type" value="Genomic_DNA"/>
</dbReference>
<feature type="transmembrane region" description="Helical" evidence="10">
    <location>
        <begin position="169"/>
        <end position="188"/>
    </location>
</feature>
<sequence>MKNNQFRRLHSALMGSNTTDPVSGQSGTEVTSTSDLFDGGHRLWKSSCTLNLKEAELPIIFVFTLAVNLLALAVLVRMRASCDTLDHLLVSILNINDILTTGIFTFMWISGWASCDAVLVKPIFCGLFGWVGSALVVWSAFIIVIMTSFRFLSLVKPLYFRTQVNAGKVIKASVGTLVFCLVFFLPPFTGYTAPYRIYEDNHICAIDFAPGAKGFLQRPFIGATGVIGCLTVLHVALCNCIIVRTLRKRNTIHVQPEIRAVANSNRSGFQGKRRMFGHVTLVVSFVYALCYAPFVIRLLVDTITNLNHQDNTVHSVSMSLLFLSPLLNPIVYGVFNRHFRLALSELLRGVFVFRACRRQEEESADNRMAGARASRTAPIDINVYMARTVIQSYQNSHTSSHTARSSEVLDLAQTSDNV</sequence>
<dbReference type="Pfam" id="PF00001">
    <property type="entry name" value="7tm_1"/>
    <property type="match status" value="1"/>
</dbReference>
<dbReference type="AlphaFoldDB" id="A0AAE0Y7L2"/>
<keyword evidence="13" id="KW-1185">Reference proteome</keyword>
<evidence type="ECO:0000256" key="1">
    <source>
        <dbReference type="ARBA" id="ARBA00004651"/>
    </source>
</evidence>
<dbReference type="SUPFAM" id="SSF81321">
    <property type="entry name" value="Family A G protein-coupled receptor-like"/>
    <property type="match status" value="1"/>
</dbReference>
<evidence type="ECO:0000256" key="7">
    <source>
        <dbReference type="ARBA" id="ARBA00023170"/>
    </source>
</evidence>
<dbReference type="InterPro" id="IPR008365">
    <property type="entry name" value="Prostanoid_rcpt"/>
</dbReference>
<gene>
    <name evidence="12" type="ORF">RRG08_046125</name>
</gene>
<evidence type="ECO:0000256" key="2">
    <source>
        <dbReference type="ARBA" id="ARBA00022475"/>
    </source>
</evidence>
<feature type="transmembrane region" description="Helical" evidence="10">
    <location>
        <begin position="88"/>
        <end position="109"/>
    </location>
</feature>
<dbReference type="GO" id="GO:0004930">
    <property type="term" value="F:G protein-coupled receptor activity"/>
    <property type="evidence" value="ECO:0007669"/>
    <property type="project" value="UniProtKB-KW"/>
</dbReference>
<feature type="transmembrane region" description="Helical" evidence="10">
    <location>
        <begin position="220"/>
        <end position="243"/>
    </location>
</feature>
<accession>A0AAE0Y7L2</accession>
<comment type="caution">
    <text evidence="12">The sequence shown here is derived from an EMBL/GenBank/DDBJ whole genome shotgun (WGS) entry which is preliminary data.</text>
</comment>
<evidence type="ECO:0000256" key="9">
    <source>
        <dbReference type="ARBA" id="ARBA00023224"/>
    </source>
</evidence>
<keyword evidence="8" id="KW-0325">Glycoprotein</keyword>
<dbReference type="GO" id="GO:0005886">
    <property type="term" value="C:plasma membrane"/>
    <property type="evidence" value="ECO:0007669"/>
    <property type="project" value="UniProtKB-SubCell"/>
</dbReference>
<evidence type="ECO:0000256" key="4">
    <source>
        <dbReference type="ARBA" id="ARBA00022989"/>
    </source>
</evidence>
<keyword evidence="6 10" id="KW-0472">Membrane</keyword>
<name>A0AAE0Y7L2_9GAST</name>
<feature type="transmembrane region" description="Helical" evidence="10">
    <location>
        <begin position="275"/>
        <end position="296"/>
    </location>
</feature>
<keyword evidence="7" id="KW-0675">Receptor</keyword>
<dbReference type="InterPro" id="IPR000276">
    <property type="entry name" value="GPCR_Rhodpsn"/>
</dbReference>
<evidence type="ECO:0000256" key="8">
    <source>
        <dbReference type="ARBA" id="ARBA00023180"/>
    </source>
</evidence>
<comment type="subcellular location">
    <subcellularLocation>
        <location evidence="1">Cell membrane</location>
        <topology evidence="1">Multi-pass membrane protein</topology>
    </subcellularLocation>
</comment>
<feature type="transmembrane region" description="Helical" evidence="10">
    <location>
        <begin position="129"/>
        <end position="149"/>
    </location>
</feature>
<evidence type="ECO:0000256" key="5">
    <source>
        <dbReference type="ARBA" id="ARBA00023040"/>
    </source>
</evidence>
<dbReference type="PRINTS" id="PR00237">
    <property type="entry name" value="GPCRRHODOPSN"/>
</dbReference>
<keyword evidence="4 10" id="KW-1133">Transmembrane helix</keyword>
<feature type="transmembrane region" description="Helical" evidence="10">
    <location>
        <begin position="316"/>
        <end position="335"/>
    </location>
</feature>
<feature type="transmembrane region" description="Helical" evidence="10">
    <location>
        <begin position="57"/>
        <end position="76"/>
    </location>
</feature>